<dbReference type="Proteomes" id="UP000219182">
    <property type="component" value="Unassembled WGS sequence"/>
</dbReference>
<evidence type="ECO:0000256" key="1">
    <source>
        <dbReference type="SAM" id="SignalP"/>
    </source>
</evidence>
<gene>
    <name evidence="2" type="ORF">CN311_18635</name>
</gene>
<protein>
    <recommendedName>
        <fullName evidence="4">DUF2259 domain-containing protein</fullName>
    </recommendedName>
</protein>
<proteinExistence type="predicted"/>
<dbReference type="Pfam" id="PF10016">
    <property type="entry name" value="DUF2259"/>
    <property type="match status" value="1"/>
</dbReference>
<accession>A0A2A6FCL6</accession>
<name>A0A2A6FCL6_9HYPH</name>
<evidence type="ECO:0000313" key="2">
    <source>
        <dbReference type="EMBL" id="PDQ19594.1"/>
    </source>
</evidence>
<dbReference type="AlphaFoldDB" id="A0A2A6FCL6"/>
<keyword evidence="1" id="KW-0732">Signal</keyword>
<feature type="signal peptide" evidence="1">
    <location>
        <begin position="1"/>
        <end position="23"/>
    </location>
</feature>
<organism evidence="2 3">
    <name type="scientific">Mesorhizobium sanjuanii</name>
    <dbReference type="NCBI Taxonomy" id="2037900"/>
    <lineage>
        <taxon>Bacteria</taxon>
        <taxon>Pseudomonadati</taxon>
        <taxon>Pseudomonadota</taxon>
        <taxon>Alphaproteobacteria</taxon>
        <taxon>Hyphomicrobiales</taxon>
        <taxon>Phyllobacteriaceae</taxon>
        <taxon>Mesorhizobium</taxon>
    </lineage>
</organism>
<dbReference type="RefSeq" id="WP_097575206.1">
    <property type="nucleotide sequence ID" value="NZ_NWQG01000118.1"/>
</dbReference>
<keyword evidence="3" id="KW-1185">Reference proteome</keyword>
<dbReference type="EMBL" id="NWQG01000118">
    <property type="protein sequence ID" value="PDQ19594.1"/>
    <property type="molecule type" value="Genomic_DNA"/>
</dbReference>
<feature type="chain" id="PRO_5012947137" description="DUF2259 domain-containing protein" evidence="1">
    <location>
        <begin position="24"/>
        <end position="241"/>
    </location>
</feature>
<comment type="caution">
    <text evidence="2">The sequence shown here is derived from an EMBL/GenBank/DDBJ whole genome shotgun (WGS) entry which is preliminary data.</text>
</comment>
<sequence>MRNLVLSAFLLLAHLAAPLAAHAGDVAELEILGFSQDGSVFAFEEYGVQDGSGFPYANRYYINTADDSFLQGTPIKVRLDDENATLEAARLQARQKGEAIVKQDELTANRGITAGFNPVTELSADPFRMVVNPRPIFFPVDDPLEFRLDEIGMNNTEGCESQGEINGFRLLRIEAKAGSQTHLLHEDKSIPKSRGCPNGYRIGAVQTFSPQGLSAYAVLIAVRRYGFEGPDFRWIAVTGRL</sequence>
<evidence type="ECO:0008006" key="4">
    <source>
        <dbReference type="Google" id="ProtNLM"/>
    </source>
</evidence>
<dbReference type="InterPro" id="IPR018725">
    <property type="entry name" value="DUF2259_secreted"/>
</dbReference>
<evidence type="ECO:0000313" key="3">
    <source>
        <dbReference type="Proteomes" id="UP000219182"/>
    </source>
</evidence>
<reference evidence="2 3" key="1">
    <citation type="submission" date="2017-09" db="EMBL/GenBank/DDBJ databases">
        <title>Mesorhizobum sanjuanii sp. nov. isolated from nodules of Lotus tenuis in saline-alkaline lowlands of Flooding Pampa.</title>
        <authorList>
            <person name="Sannazzaro A.I."/>
            <person name="Torres Tejerizo G.A."/>
            <person name="Fontana F."/>
            <person name="Cumpa Velazquez L.M."/>
            <person name="Hansen L."/>
            <person name="Pistorio M."/>
            <person name="Estrella M.J."/>
        </authorList>
    </citation>
    <scope>NUCLEOTIDE SEQUENCE [LARGE SCALE GENOMIC DNA]</scope>
    <source>
        <strain evidence="2 3">BSA136</strain>
    </source>
</reference>